<organism evidence="3 4">
    <name type="scientific">Mycolicibacterium madagascariense</name>
    <dbReference type="NCBI Taxonomy" id="212765"/>
    <lineage>
        <taxon>Bacteria</taxon>
        <taxon>Bacillati</taxon>
        <taxon>Actinomycetota</taxon>
        <taxon>Actinomycetes</taxon>
        <taxon>Mycobacteriales</taxon>
        <taxon>Mycobacteriaceae</taxon>
        <taxon>Mycolicibacterium</taxon>
    </lineage>
</organism>
<dbReference type="AlphaFoldDB" id="A0A7I7XA66"/>
<reference evidence="3 4" key="1">
    <citation type="journal article" date="2019" name="Emerg. Microbes Infect.">
        <title>Comprehensive subspecies identification of 175 nontuberculous mycobacteria species based on 7547 genomic profiles.</title>
        <authorList>
            <person name="Matsumoto Y."/>
            <person name="Kinjo T."/>
            <person name="Motooka D."/>
            <person name="Nabeya D."/>
            <person name="Jung N."/>
            <person name="Uechi K."/>
            <person name="Horii T."/>
            <person name="Iida T."/>
            <person name="Fujita J."/>
            <person name="Nakamura S."/>
        </authorList>
    </citation>
    <scope>NUCLEOTIDE SEQUENCE [LARGE SCALE GENOMIC DNA]</scope>
    <source>
        <strain evidence="3 4">JCM 13574</strain>
    </source>
</reference>
<dbReference type="CDD" id="cd06850">
    <property type="entry name" value="biotinyl_domain"/>
    <property type="match status" value="1"/>
</dbReference>
<dbReference type="InterPro" id="IPR000089">
    <property type="entry name" value="Biotin_lipoyl"/>
</dbReference>
<comment type="pathway">
    <text evidence="1">Lipid metabolism; fatty acid biosynthesis.</text>
</comment>
<keyword evidence="1" id="KW-0444">Lipid biosynthesis</keyword>
<feature type="domain" description="Lipoyl-binding" evidence="2">
    <location>
        <begin position="4"/>
        <end position="77"/>
    </location>
</feature>
<keyword evidence="1" id="KW-0092">Biotin</keyword>
<gene>
    <name evidence="3" type="ORF">MMAD_09540</name>
</gene>
<proteinExistence type="predicted"/>
<sequence length="82" mass="8791">MPEHEVPTPLPGVFYRHPGPGKPPYVSEGDVVDVGEPIGLVEIMKQFSEVKSTARGIVERFTVADCSEVRAGSVVAVVRADT</sequence>
<keyword evidence="1" id="KW-0275">Fatty acid biosynthesis</keyword>
<dbReference type="GO" id="GO:0003989">
    <property type="term" value="F:acetyl-CoA carboxylase activity"/>
    <property type="evidence" value="ECO:0007669"/>
    <property type="project" value="InterPro"/>
</dbReference>
<name>A0A7I7XA66_9MYCO</name>
<comment type="function">
    <text evidence="1">This protein is a component of the acetyl coenzyme A carboxylase complex; first, biotin carboxylase catalyzes the carboxylation of the carrier protein and then the transcarboxylase transfers the carboxyl group to form malonyl-CoA.</text>
</comment>
<keyword evidence="1" id="KW-0276">Fatty acid metabolism</keyword>
<dbReference type="NCBIfam" id="NF005457">
    <property type="entry name" value="PRK07051.1"/>
    <property type="match status" value="1"/>
</dbReference>
<accession>A0A7I7XA66</accession>
<dbReference type="KEGG" id="mmag:MMAD_09540"/>
<dbReference type="GO" id="GO:0006633">
    <property type="term" value="P:fatty acid biosynthetic process"/>
    <property type="evidence" value="ECO:0007669"/>
    <property type="project" value="UniProtKB-UniPathway"/>
</dbReference>
<evidence type="ECO:0000313" key="4">
    <source>
        <dbReference type="Proteomes" id="UP000466517"/>
    </source>
</evidence>
<keyword evidence="4" id="KW-1185">Reference proteome</keyword>
<dbReference type="Pfam" id="PF00364">
    <property type="entry name" value="Biotin_lipoyl"/>
    <property type="match status" value="1"/>
</dbReference>
<dbReference type="UniPathway" id="UPA00094"/>
<evidence type="ECO:0000259" key="2">
    <source>
        <dbReference type="Pfam" id="PF00364"/>
    </source>
</evidence>
<evidence type="ECO:0000313" key="3">
    <source>
        <dbReference type="EMBL" id="BBZ26659.1"/>
    </source>
</evidence>
<dbReference type="PRINTS" id="PR01071">
    <property type="entry name" value="ACOABIOTINCC"/>
</dbReference>
<keyword evidence="1" id="KW-0443">Lipid metabolism</keyword>
<dbReference type="GO" id="GO:0009317">
    <property type="term" value="C:acetyl-CoA carboxylase complex"/>
    <property type="evidence" value="ECO:0007669"/>
    <property type="project" value="InterPro"/>
</dbReference>
<dbReference type="EMBL" id="AP022610">
    <property type="protein sequence ID" value="BBZ26659.1"/>
    <property type="molecule type" value="Genomic_DNA"/>
</dbReference>
<dbReference type="SUPFAM" id="SSF51230">
    <property type="entry name" value="Single hybrid motif"/>
    <property type="match status" value="1"/>
</dbReference>
<dbReference type="RefSeq" id="WP_163733240.1">
    <property type="nucleotide sequence ID" value="NZ_AP022610.1"/>
</dbReference>
<dbReference type="Proteomes" id="UP000466517">
    <property type="component" value="Chromosome"/>
</dbReference>
<dbReference type="Gene3D" id="2.40.50.100">
    <property type="match status" value="1"/>
</dbReference>
<protein>
    <recommendedName>
        <fullName evidence="1">Biotin carboxyl carrier protein of acetyl-CoA carboxylase</fullName>
    </recommendedName>
</protein>
<dbReference type="InterPro" id="IPR011053">
    <property type="entry name" value="Single_hybrid_motif"/>
</dbReference>
<evidence type="ECO:0000256" key="1">
    <source>
        <dbReference type="RuleBase" id="RU364072"/>
    </source>
</evidence>
<dbReference type="InterPro" id="IPR001249">
    <property type="entry name" value="AcCoA_biotinCC"/>
</dbReference>